<dbReference type="EMBL" id="BMAU01021258">
    <property type="protein sequence ID" value="GFY06241.1"/>
    <property type="molecule type" value="Genomic_DNA"/>
</dbReference>
<accession>A0A8X6S5T4</accession>
<organism evidence="1 2">
    <name type="scientific">Trichonephila clavipes</name>
    <name type="common">Golden silk orbweaver</name>
    <name type="synonym">Nephila clavipes</name>
    <dbReference type="NCBI Taxonomy" id="2585209"/>
    <lineage>
        <taxon>Eukaryota</taxon>
        <taxon>Metazoa</taxon>
        <taxon>Ecdysozoa</taxon>
        <taxon>Arthropoda</taxon>
        <taxon>Chelicerata</taxon>
        <taxon>Arachnida</taxon>
        <taxon>Araneae</taxon>
        <taxon>Araneomorphae</taxon>
        <taxon>Entelegynae</taxon>
        <taxon>Araneoidea</taxon>
        <taxon>Nephilidae</taxon>
        <taxon>Trichonephila</taxon>
    </lineage>
</organism>
<reference evidence="1" key="1">
    <citation type="submission" date="2020-08" db="EMBL/GenBank/DDBJ databases">
        <title>Multicomponent nature underlies the extraordinary mechanical properties of spider dragline silk.</title>
        <authorList>
            <person name="Kono N."/>
            <person name="Nakamura H."/>
            <person name="Mori M."/>
            <person name="Yoshida Y."/>
            <person name="Ohtoshi R."/>
            <person name="Malay A.D."/>
            <person name="Moran D.A.P."/>
            <person name="Tomita M."/>
            <person name="Numata K."/>
            <person name="Arakawa K."/>
        </authorList>
    </citation>
    <scope>NUCLEOTIDE SEQUENCE</scope>
</reference>
<dbReference type="AlphaFoldDB" id="A0A8X6S5T4"/>
<name>A0A8X6S5T4_TRICX</name>
<protein>
    <submittedName>
        <fullName evidence="1">Retrovirus-related Pol polyprotein from transposon 412</fullName>
    </submittedName>
</protein>
<sequence length="125" mass="14371">MNLELISAVRRCCHRIQLLHSITKISDEIIVTKRMQPEIVPIILLGIRTAVKEDLQSSCAEIVYGTNLRLPSGMIDVSGILFCVNNFITNLCNRMQQLNPLWQHLLTARINSTFIFHYNHHLISF</sequence>
<gene>
    <name evidence="1" type="primary">POL_174</name>
    <name evidence="1" type="ORF">TNCV_2680351</name>
</gene>
<evidence type="ECO:0000313" key="2">
    <source>
        <dbReference type="Proteomes" id="UP000887159"/>
    </source>
</evidence>
<keyword evidence="2" id="KW-1185">Reference proteome</keyword>
<dbReference type="Proteomes" id="UP000887159">
    <property type="component" value="Unassembled WGS sequence"/>
</dbReference>
<comment type="caution">
    <text evidence="1">The sequence shown here is derived from an EMBL/GenBank/DDBJ whole genome shotgun (WGS) entry which is preliminary data.</text>
</comment>
<proteinExistence type="predicted"/>
<evidence type="ECO:0000313" key="1">
    <source>
        <dbReference type="EMBL" id="GFY06241.1"/>
    </source>
</evidence>